<dbReference type="GeneID" id="36519524"/>
<keyword evidence="1" id="KW-0175">Coiled coil</keyword>
<accession>A0A2I2FDB1</accession>
<name>A0A2I2FDB1_ASPCN</name>
<gene>
    <name evidence="3" type="ORF">BDW47DRAFT_104604</name>
</gene>
<protein>
    <submittedName>
        <fullName evidence="3">Uncharacterized protein</fullName>
    </submittedName>
</protein>
<evidence type="ECO:0000256" key="1">
    <source>
        <dbReference type="SAM" id="Coils"/>
    </source>
</evidence>
<sequence>MVSQVKIQRRRNSKGGRWTPELLKKLYDLRNTYSHLSWKEFHRKNFFPGRSNWALQKAFSTYKKDLRVERRAKRMHPAAATPMPGMYPPETRVLKRPSQAEKDPRLRNRKQAKLDTSPKYRRIRPPGSKAGVQGSITDPADDTDHDGGDIQASGRTEKFPKSTPPTKTNKERAGPCNISDAPRAAPNTSELLEPGPEQQPSTLSQLPHDVTALHDASKEPGASAPTSPASVQNMDLETLLKTVTSLVRRTQKAETERQGLEAVNGTLQTMYNSIQTKYNTLQKVSRESQELHNRVTCCQDVKIEELKREKRQLCDEVAQLRDESCRDCLKMRDTLITKEEELTKKNEEVARMNEEVARKNEEVAEKNEELLTQKGEWNSTVETVASILKLST</sequence>
<evidence type="ECO:0000313" key="4">
    <source>
        <dbReference type="Proteomes" id="UP000234585"/>
    </source>
</evidence>
<dbReference type="Proteomes" id="UP000234585">
    <property type="component" value="Unassembled WGS sequence"/>
</dbReference>
<dbReference type="EMBL" id="KZ559134">
    <property type="protein sequence ID" value="PLB38636.1"/>
    <property type="molecule type" value="Genomic_DNA"/>
</dbReference>
<dbReference type="OrthoDB" id="4508198at2759"/>
<feature type="compositionally biased region" description="Basic and acidic residues" evidence="2">
    <location>
        <begin position="98"/>
        <end position="118"/>
    </location>
</feature>
<evidence type="ECO:0000313" key="3">
    <source>
        <dbReference type="EMBL" id="PLB38636.1"/>
    </source>
</evidence>
<keyword evidence="4" id="KW-1185">Reference proteome</keyword>
<dbReference type="AlphaFoldDB" id="A0A2I2FDB1"/>
<feature type="coiled-coil region" evidence="1">
    <location>
        <begin position="303"/>
        <end position="376"/>
    </location>
</feature>
<reference evidence="3 4" key="1">
    <citation type="submission" date="2017-12" db="EMBL/GenBank/DDBJ databases">
        <authorList>
            <consortium name="DOE Joint Genome Institute"/>
            <person name="Haridas S."/>
            <person name="Kjaerbolling I."/>
            <person name="Vesth T.C."/>
            <person name="Frisvad J.C."/>
            <person name="Nybo J.L."/>
            <person name="Theobald S."/>
            <person name="Kuo A."/>
            <person name="Bowyer P."/>
            <person name="Matsuda Y."/>
            <person name="Mondo S."/>
            <person name="Lyhne E.K."/>
            <person name="Kogle M.E."/>
            <person name="Clum A."/>
            <person name="Lipzen A."/>
            <person name="Salamov A."/>
            <person name="Ngan C.Y."/>
            <person name="Daum C."/>
            <person name="Chiniquy J."/>
            <person name="Barry K."/>
            <person name="LaButti K."/>
            <person name="Simmons B.A."/>
            <person name="Magnuson J.K."/>
            <person name="Mortensen U.H."/>
            <person name="Larsen T.O."/>
            <person name="Grigoriev I.V."/>
            <person name="Baker S.E."/>
            <person name="Andersen M.R."/>
            <person name="Nordberg H.P."/>
            <person name="Cantor M.N."/>
            <person name="Hua S.X."/>
        </authorList>
    </citation>
    <scope>NUCLEOTIDE SEQUENCE [LARGE SCALE GENOMIC DNA]</scope>
    <source>
        <strain evidence="3 4">CBS 102.13</strain>
    </source>
</reference>
<organism evidence="3 4">
    <name type="scientific">Aspergillus candidus</name>
    <dbReference type="NCBI Taxonomy" id="41067"/>
    <lineage>
        <taxon>Eukaryota</taxon>
        <taxon>Fungi</taxon>
        <taxon>Dikarya</taxon>
        <taxon>Ascomycota</taxon>
        <taxon>Pezizomycotina</taxon>
        <taxon>Eurotiomycetes</taxon>
        <taxon>Eurotiomycetidae</taxon>
        <taxon>Eurotiales</taxon>
        <taxon>Aspergillaceae</taxon>
        <taxon>Aspergillus</taxon>
        <taxon>Aspergillus subgen. Circumdati</taxon>
    </lineage>
</organism>
<feature type="region of interest" description="Disordered" evidence="2">
    <location>
        <begin position="76"/>
        <end position="204"/>
    </location>
</feature>
<evidence type="ECO:0000256" key="2">
    <source>
        <dbReference type="SAM" id="MobiDB-lite"/>
    </source>
</evidence>
<proteinExistence type="predicted"/>
<dbReference type="RefSeq" id="XP_024672648.1">
    <property type="nucleotide sequence ID" value="XM_024812364.1"/>
</dbReference>